<feature type="compositionally biased region" description="Polar residues" evidence="1">
    <location>
        <begin position="376"/>
        <end position="392"/>
    </location>
</feature>
<feature type="region of interest" description="Disordered" evidence="1">
    <location>
        <begin position="574"/>
        <end position="622"/>
    </location>
</feature>
<evidence type="ECO:0000313" key="2">
    <source>
        <dbReference type="EMBL" id="RAR13763.1"/>
    </source>
</evidence>
<organism evidence="2 3">
    <name type="scientific">Stemphylium lycopersici</name>
    <name type="common">Tomato gray leaf spot disease fungus</name>
    <name type="synonym">Thyrospora lycopersici</name>
    <dbReference type="NCBI Taxonomy" id="183478"/>
    <lineage>
        <taxon>Eukaryota</taxon>
        <taxon>Fungi</taxon>
        <taxon>Dikarya</taxon>
        <taxon>Ascomycota</taxon>
        <taxon>Pezizomycotina</taxon>
        <taxon>Dothideomycetes</taxon>
        <taxon>Pleosporomycetidae</taxon>
        <taxon>Pleosporales</taxon>
        <taxon>Pleosporineae</taxon>
        <taxon>Pleosporaceae</taxon>
        <taxon>Stemphylium</taxon>
    </lineage>
</organism>
<evidence type="ECO:0000313" key="3">
    <source>
        <dbReference type="Proteomes" id="UP000249619"/>
    </source>
</evidence>
<reference evidence="3" key="1">
    <citation type="submission" date="2018-05" db="EMBL/GenBank/DDBJ databases">
        <title>Draft genome sequence of Stemphylium lycopersici strain CIDEFI 213.</title>
        <authorList>
            <person name="Medina R."/>
            <person name="Franco M.E.E."/>
            <person name="Lucentini C.G."/>
            <person name="Saparrat M.C.N."/>
            <person name="Balatti P.A."/>
        </authorList>
    </citation>
    <scope>NUCLEOTIDE SEQUENCE [LARGE SCALE GENOMIC DNA]</scope>
    <source>
        <strain evidence="3">CIDEFI 213</strain>
    </source>
</reference>
<feature type="compositionally biased region" description="Basic and acidic residues" evidence="1">
    <location>
        <begin position="612"/>
        <end position="622"/>
    </location>
</feature>
<dbReference type="Proteomes" id="UP000249619">
    <property type="component" value="Unassembled WGS sequence"/>
</dbReference>
<sequence>MPSATTHKVVDTLRPARRVPDMRSAAVNTSVTAKPIRPLYERLHRSTSSRTKPSVISVVSRQNKLAPRVQASRTKQSASALRITKLLAHARADYEQNDENTLAKTKIPRPTIVATKHASVRRRSELWARMSSVVIRRAKEITSHESAEETNVIGRQQKECEETDSNDVDSTSLIFDDNSFDESVSPDQQTTELNMLGRTLVSMKRLDLGLRIHRSPWFVGLARFPSYVGDDVVMPRVRPRTRMTIECEKQGMLESASERSILPLDSEQSIRANAIKNPTRDRTTKAATTKASTPAKGLKANPTPTEGRQGNGRRNHLRTTKPGGWKSLSRKSSSAPPVRRRRSLSKTKATLVRKPVPNMNSAAREPVPRPAKSKKPTQQPVSRQKQDVNPSVKSAIRRTDSIASTKTQVTFLEGPIKPRFYAHDDSIKYSTIAVGEPESTLEWEPLANLSRPQKSFTGTGLMQLFERTSTGCLTLRRRFLNRYVSVQPYEAHRRKEAVANGEQPGLGQLEYGNADFKIALQASKTIEAHHIGMLQDLSAIGKAGVPLASQERMTNPVLIFGSFKEPYEPASVPVKPVAANKGRCAGRSQDPRGVVRSPREQVSEGPSIRACDPLDKDRASKI</sequence>
<name>A0A364N9C6_STELY</name>
<protein>
    <submittedName>
        <fullName evidence="2">Uncharacterized protein</fullName>
    </submittedName>
</protein>
<feature type="compositionally biased region" description="Low complexity" evidence="1">
    <location>
        <begin position="285"/>
        <end position="296"/>
    </location>
</feature>
<comment type="caution">
    <text evidence="2">The sequence shown here is derived from an EMBL/GenBank/DDBJ whole genome shotgun (WGS) entry which is preliminary data.</text>
</comment>
<dbReference type="AlphaFoldDB" id="A0A364N9C6"/>
<gene>
    <name evidence="2" type="ORF">DDE83_002800</name>
</gene>
<keyword evidence="3" id="KW-1185">Reference proteome</keyword>
<proteinExistence type="predicted"/>
<dbReference type="EMBL" id="QGDH01000030">
    <property type="protein sequence ID" value="RAR13763.1"/>
    <property type="molecule type" value="Genomic_DNA"/>
</dbReference>
<accession>A0A364N9C6</accession>
<feature type="region of interest" description="Disordered" evidence="1">
    <location>
        <begin position="254"/>
        <end position="395"/>
    </location>
</feature>
<evidence type="ECO:0000256" key="1">
    <source>
        <dbReference type="SAM" id="MobiDB-lite"/>
    </source>
</evidence>